<name>A0A0R2D571_9LACO</name>
<dbReference type="STRING" id="1423725.FC19_GL002119"/>
<dbReference type="Pfam" id="PF07517">
    <property type="entry name" value="SecA_DEAD"/>
    <property type="match status" value="1"/>
</dbReference>
<comment type="similarity">
    <text evidence="2 12">Belongs to the SecA family.</text>
</comment>
<dbReference type="SUPFAM" id="SSF81767">
    <property type="entry name" value="Pre-protein crosslinking domain of SecA"/>
    <property type="match status" value="1"/>
</dbReference>
<keyword evidence="3 12" id="KW-0813">Transport</keyword>
<keyword evidence="10 12" id="KW-0811">Translocation</keyword>
<dbReference type="NCBIfam" id="NF006630">
    <property type="entry name" value="PRK09200.1"/>
    <property type="match status" value="1"/>
</dbReference>
<dbReference type="NCBIfam" id="TIGR03714">
    <property type="entry name" value="secA2"/>
    <property type="match status" value="1"/>
</dbReference>
<keyword evidence="6 12" id="KW-0547">Nucleotide-binding</keyword>
<gene>
    <name evidence="12" type="primary">secA</name>
    <name evidence="16" type="ORF">FC19_GL002119</name>
</gene>
<evidence type="ECO:0000259" key="13">
    <source>
        <dbReference type="PROSITE" id="PS51192"/>
    </source>
</evidence>
<dbReference type="AlphaFoldDB" id="A0A0R2D571"/>
<dbReference type="GO" id="GO:0043952">
    <property type="term" value="P:protein transport by the Sec complex"/>
    <property type="evidence" value="ECO:0007669"/>
    <property type="project" value="TreeGrafter"/>
</dbReference>
<dbReference type="PROSITE" id="PS51194">
    <property type="entry name" value="HELICASE_CTER"/>
    <property type="match status" value="1"/>
</dbReference>
<dbReference type="CDD" id="cd18803">
    <property type="entry name" value="SF2_C_secA"/>
    <property type="match status" value="1"/>
</dbReference>
<dbReference type="PROSITE" id="PS51192">
    <property type="entry name" value="HELICASE_ATP_BIND_1"/>
    <property type="match status" value="1"/>
</dbReference>
<dbReference type="EC" id="7.4.2.8" evidence="12"/>
<dbReference type="PRINTS" id="PR00906">
    <property type="entry name" value="SECA"/>
</dbReference>
<evidence type="ECO:0000256" key="2">
    <source>
        <dbReference type="ARBA" id="ARBA00007650"/>
    </source>
</evidence>
<comment type="function">
    <text evidence="12">Part of the Sec protein translocase complex. Interacts with the SecYEG preprotein conducting channel. Has a central role in coupling the hydrolysis of ATP to the transfer of proteins into and across the cell membrane, serving as an ATP-driven molecular motor driving the stepwise translocation of polypeptide chains across the membrane.</text>
</comment>
<comment type="catalytic activity">
    <reaction evidence="12">
        <text>ATP + H2O + cellular proteinSide 1 = ADP + phosphate + cellular proteinSide 2.</text>
        <dbReference type="EC" id="7.4.2.8"/>
    </reaction>
</comment>
<evidence type="ECO:0000256" key="5">
    <source>
        <dbReference type="ARBA" id="ARBA00022490"/>
    </source>
</evidence>
<feature type="domain" description="Helicase C-terminal" evidence="14">
    <location>
        <begin position="402"/>
        <end position="560"/>
    </location>
</feature>
<feature type="binding site" evidence="12">
    <location>
        <position position="480"/>
    </location>
    <ligand>
        <name>ATP</name>
        <dbReference type="ChEBI" id="CHEBI:30616"/>
    </ligand>
</feature>
<dbReference type="InterPro" id="IPR014001">
    <property type="entry name" value="Helicase_ATP-bd"/>
</dbReference>
<reference evidence="16 17" key="1">
    <citation type="journal article" date="2015" name="Genome Announc.">
        <title>Expanding the biotechnology potential of lactobacilli through comparative genomics of 213 strains and associated genera.</title>
        <authorList>
            <person name="Sun Z."/>
            <person name="Harris H.M."/>
            <person name="McCann A."/>
            <person name="Guo C."/>
            <person name="Argimon S."/>
            <person name="Zhang W."/>
            <person name="Yang X."/>
            <person name="Jeffery I.B."/>
            <person name="Cooney J.C."/>
            <person name="Kagawa T.F."/>
            <person name="Liu W."/>
            <person name="Song Y."/>
            <person name="Salvetti E."/>
            <person name="Wrobel A."/>
            <person name="Rasinkangas P."/>
            <person name="Parkhill J."/>
            <person name="Rea M.C."/>
            <person name="O'Sullivan O."/>
            <person name="Ritari J."/>
            <person name="Douillard F.P."/>
            <person name="Paul Ross R."/>
            <person name="Yang R."/>
            <person name="Briner A.E."/>
            <person name="Felis G.E."/>
            <person name="de Vos W.M."/>
            <person name="Barrangou R."/>
            <person name="Klaenhammer T.R."/>
            <person name="Caufield P.W."/>
            <person name="Cui Y."/>
            <person name="Zhang H."/>
            <person name="O'Toole P.W."/>
        </authorList>
    </citation>
    <scope>NUCLEOTIDE SEQUENCE [LARGE SCALE GENOMIC DNA]</scope>
    <source>
        <strain evidence="16 17">DSM 21051</strain>
    </source>
</reference>
<evidence type="ECO:0000256" key="6">
    <source>
        <dbReference type="ARBA" id="ARBA00022741"/>
    </source>
</evidence>
<accession>A0A0R2D571</accession>
<proteinExistence type="inferred from homology"/>
<dbReference type="SMART" id="SM00957">
    <property type="entry name" value="SecA_DEAD"/>
    <property type="match status" value="1"/>
</dbReference>
<keyword evidence="7 12" id="KW-0067">ATP-binding</keyword>
<dbReference type="GO" id="GO:0005886">
    <property type="term" value="C:plasma membrane"/>
    <property type="evidence" value="ECO:0007669"/>
    <property type="project" value="UniProtKB-SubCell"/>
</dbReference>
<evidence type="ECO:0000256" key="7">
    <source>
        <dbReference type="ARBA" id="ARBA00022840"/>
    </source>
</evidence>
<organism evidence="16 17">
    <name type="scientific">Liquorilactobacillus aquaticus DSM 21051</name>
    <dbReference type="NCBI Taxonomy" id="1423725"/>
    <lineage>
        <taxon>Bacteria</taxon>
        <taxon>Bacillati</taxon>
        <taxon>Bacillota</taxon>
        <taxon>Bacilli</taxon>
        <taxon>Lactobacillales</taxon>
        <taxon>Lactobacillaceae</taxon>
        <taxon>Liquorilactobacillus</taxon>
    </lineage>
</organism>
<evidence type="ECO:0000313" key="17">
    <source>
        <dbReference type="Proteomes" id="UP000051015"/>
    </source>
</evidence>
<dbReference type="PATRIC" id="fig|1423725.3.peg.2180"/>
<keyword evidence="4 12" id="KW-1003">Cell membrane</keyword>
<dbReference type="InterPro" id="IPR000185">
    <property type="entry name" value="SecA"/>
</dbReference>
<dbReference type="GO" id="GO:0005829">
    <property type="term" value="C:cytosol"/>
    <property type="evidence" value="ECO:0007669"/>
    <property type="project" value="TreeGrafter"/>
</dbReference>
<dbReference type="SUPFAM" id="SSF52540">
    <property type="entry name" value="P-loop containing nucleoside triphosphate hydrolases"/>
    <property type="match status" value="2"/>
</dbReference>
<dbReference type="PANTHER" id="PTHR30612">
    <property type="entry name" value="SECA INNER MEMBRANE COMPONENT OF SEC PROTEIN SECRETION SYSTEM"/>
    <property type="match status" value="1"/>
</dbReference>
<dbReference type="Pfam" id="PF01043">
    <property type="entry name" value="SecA_PP_bind"/>
    <property type="match status" value="1"/>
</dbReference>
<dbReference type="CDD" id="cd17928">
    <property type="entry name" value="DEXDc_SecA"/>
    <property type="match status" value="1"/>
</dbReference>
<dbReference type="GO" id="GO:0006605">
    <property type="term" value="P:protein targeting"/>
    <property type="evidence" value="ECO:0007669"/>
    <property type="project" value="UniProtKB-UniRule"/>
</dbReference>
<sequence>MRYKRIAKKIQKRVKKLKYLSDDQLKKQTALLRKKLESRKNLEKILIEAYATVCEADRRVLGMSPYFSQIIGGLILHYGNIAEMKTGEGKTLTATMPLYLHGLLGEGVFLITANPYLAKRDVKNIGRVYQWLGLTVEVGVSAEGDDDSERDLKRIYSADIVYTTHSGLGFDYLFDNLATTLDKKYLHNFNFVIIDEIDSILLDQAQTPLIVSGAPRVQSNLFETSERIIHQLKKNIDFHLSEDLKNVWLTTEGIHHIEVYLGIKKLLGEQYKKVYRHIVIALKANYLFNKDRDYVVENNRIVLLDKMNGRKLEGTKMQSGLHQALEAKEHVDLTEETRAMASITYQNLFRLFKVMSGMTGTAKTDAEEFRDIYHLNTIVVPTNKKVIRKDYPDKIYVDNQDKIESSLKEVSRAQKQKRPILIETGSVSMSDLYSRLLLSMGYAHNVLNATSIAKENKIISEAGNSDSITVATSMAGRGTDIKISPEALKNGGLLVVGTERMSSARIDNQLRGRAGRQGEPGESIFYVSLQDKIIIENAPEWVKNYRKSMQSTKENNTEKQIKKRRFRKIVDKAQKVQKNAEVSERSQTIEYDEVMKIQRNYLYKIRNRIMRAENIDKWLNKSIYQALNNFCQNVKNESDLNNFVFNNIDYSFVPNSNALPQNWIKRKKKVIEYLLQIVKKRNNKVKEMFSNSDQAEYYKRLVLLKSIDAMWIEQVDALQQLKGIVSGRSWGQHNPIYEYQDEARASFRNMKKGIYLSVLRNFLLSEIVYKSDGTMDIIFP</sequence>
<feature type="binding site" evidence="12">
    <location>
        <begin position="87"/>
        <end position="91"/>
    </location>
    <ligand>
        <name>ATP</name>
        <dbReference type="ChEBI" id="CHEBI:30616"/>
    </ligand>
</feature>
<dbReference type="InterPro" id="IPR011116">
    <property type="entry name" value="SecA_Wing/Scaffold"/>
</dbReference>
<dbReference type="Pfam" id="PF21090">
    <property type="entry name" value="P-loop_SecA"/>
    <property type="match status" value="2"/>
</dbReference>
<feature type="binding site" evidence="12">
    <location>
        <position position="69"/>
    </location>
    <ligand>
        <name>ATP</name>
        <dbReference type="ChEBI" id="CHEBI:30616"/>
    </ligand>
</feature>
<dbReference type="InterPro" id="IPR011115">
    <property type="entry name" value="SecA_DEAD"/>
</dbReference>
<dbReference type="EMBL" id="AYZD01000033">
    <property type="protein sequence ID" value="KRM95027.1"/>
    <property type="molecule type" value="Genomic_DNA"/>
</dbReference>
<evidence type="ECO:0000256" key="1">
    <source>
        <dbReference type="ARBA" id="ARBA00004170"/>
    </source>
</evidence>
<evidence type="ECO:0000256" key="11">
    <source>
        <dbReference type="ARBA" id="ARBA00023136"/>
    </source>
</evidence>
<keyword evidence="9 12" id="KW-1278">Translocase</keyword>
<dbReference type="GO" id="GO:0065002">
    <property type="term" value="P:intracellular protein transmembrane transport"/>
    <property type="evidence" value="ECO:0007669"/>
    <property type="project" value="UniProtKB-UniRule"/>
</dbReference>
<dbReference type="RefSeq" id="WP_235809370.1">
    <property type="nucleotide sequence ID" value="NZ_AYZD01000033.1"/>
</dbReference>
<comment type="caution">
    <text evidence="16">The sequence shown here is derived from an EMBL/GenBank/DDBJ whole genome shotgun (WGS) entry which is preliminary data.</text>
</comment>
<dbReference type="HAMAP" id="MF_01382">
    <property type="entry name" value="SecA"/>
    <property type="match status" value="1"/>
</dbReference>
<dbReference type="GO" id="GO:0031522">
    <property type="term" value="C:cell envelope Sec protein transport complex"/>
    <property type="evidence" value="ECO:0007669"/>
    <property type="project" value="TreeGrafter"/>
</dbReference>
<dbReference type="InterPro" id="IPR036266">
    <property type="entry name" value="SecA_Wing/Scaffold_sf"/>
</dbReference>
<protein>
    <recommendedName>
        <fullName evidence="12">Protein translocase subunit SecA</fullName>
        <ecNumber evidence="12">7.4.2.8</ecNumber>
    </recommendedName>
</protein>
<comment type="subunit">
    <text evidence="12">Monomer and homodimer. Part of the essential Sec protein translocation apparatus which comprises SecA, SecYEG and auxiliary proteins SecDF. Other proteins may also be involved.</text>
</comment>
<dbReference type="PROSITE" id="PS51196">
    <property type="entry name" value="SECA_MOTOR_DEAD"/>
    <property type="match status" value="1"/>
</dbReference>
<dbReference type="InterPro" id="IPR011130">
    <property type="entry name" value="SecA_preprotein_X-link_dom"/>
</dbReference>
<dbReference type="Proteomes" id="UP000051015">
    <property type="component" value="Unassembled WGS sequence"/>
</dbReference>
<keyword evidence="8 12" id="KW-0653">Protein transport</keyword>
<dbReference type="Gene3D" id="1.10.3060.10">
    <property type="entry name" value="Helical scaffold and wing domains of SecA"/>
    <property type="match status" value="1"/>
</dbReference>
<dbReference type="InterPro" id="IPR022490">
    <property type="entry name" value="SecA2"/>
</dbReference>
<evidence type="ECO:0000259" key="15">
    <source>
        <dbReference type="PROSITE" id="PS51196"/>
    </source>
</evidence>
<evidence type="ECO:0000256" key="9">
    <source>
        <dbReference type="ARBA" id="ARBA00022967"/>
    </source>
</evidence>
<dbReference type="Gene3D" id="3.90.1440.10">
    <property type="entry name" value="SecA, preprotein cross-linking domain"/>
    <property type="match status" value="1"/>
</dbReference>
<dbReference type="GO" id="GO:0008564">
    <property type="term" value="F:protein-exporting ATPase activity"/>
    <property type="evidence" value="ECO:0007669"/>
    <property type="project" value="UniProtKB-EC"/>
</dbReference>
<evidence type="ECO:0000256" key="4">
    <source>
        <dbReference type="ARBA" id="ARBA00022475"/>
    </source>
</evidence>
<dbReference type="InterPro" id="IPR001650">
    <property type="entry name" value="Helicase_C-like"/>
</dbReference>
<feature type="domain" description="Helicase ATP-binding" evidence="13">
    <location>
        <begin position="71"/>
        <end position="234"/>
    </location>
</feature>
<dbReference type="InterPro" id="IPR044722">
    <property type="entry name" value="SecA_SF2_C"/>
</dbReference>
<evidence type="ECO:0000256" key="10">
    <source>
        <dbReference type="ARBA" id="ARBA00023010"/>
    </source>
</evidence>
<dbReference type="Gene3D" id="3.40.50.300">
    <property type="entry name" value="P-loop containing nucleotide triphosphate hydrolases"/>
    <property type="match status" value="2"/>
</dbReference>
<evidence type="ECO:0000256" key="12">
    <source>
        <dbReference type="HAMAP-Rule" id="MF_01382"/>
    </source>
</evidence>
<dbReference type="FunFam" id="3.40.50.300:FF:000429">
    <property type="entry name" value="Preprotein translocase subunit SecA"/>
    <property type="match status" value="1"/>
</dbReference>
<comment type="subcellular location">
    <subcellularLocation>
        <location evidence="12">Cell membrane</location>
        <topology evidence="12">Peripheral membrane protein</topology>
        <orientation evidence="12">Cytoplasmic side</orientation>
    </subcellularLocation>
    <subcellularLocation>
        <location evidence="12">Cytoplasm</location>
    </subcellularLocation>
    <subcellularLocation>
        <location evidence="1">Membrane</location>
        <topology evidence="1">Peripheral membrane protein</topology>
    </subcellularLocation>
    <text evidence="12">Distribution is 50-50.</text>
</comment>
<dbReference type="SUPFAM" id="SSF81886">
    <property type="entry name" value="Helical scaffold and wing domains of SecA"/>
    <property type="match status" value="1"/>
</dbReference>
<evidence type="ECO:0000313" key="16">
    <source>
        <dbReference type="EMBL" id="KRM95027.1"/>
    </source>
</evidence>
<dbReference type="GO" id="GO:0017038">
    <property type="term" value="P:protein import"/>
    <property type="evidence" value="ECO:0007669"/>
    <property type="project" value="InterPro"/>
</dbReference>
<dbReference type="InterPro" id="IPR014018">
    <property type="entry name" value="SecA_motor_DEAD"/>
</dbReference>
<keyword evidence="5 12" id="KW-0963">Cytoplasm</keyword>
<dbReference type="InterPro" id="IPR036670">
    <property type="entry name" value="SecA_X-link_sf"/>
</dbReference>
<feature type="domain" description="SecA family profile" evidence="15">
    <location>
        <begin position="1"/>
        <end position="558"/>
    </location>
</feature>
<dbReference type="InterPro" id="IPR027417">
    <property type="entry name" value="P-loop_NTPase"/>
</dbReference>
<dbReference type="Pfam" id="PF07516">
    <property type="entry name" value="SecA_SW"/>
    <property type="match status" value="1"/>
</dbReference>
<evidence type="ECO:0000256" key="3">
    <source>
        <dbReference type="ARBA" id="ARBA00022448"/>
    </source>
</evidence>
<evidence type="ECO:0000256" key="8">
    <source>
        <dbReference type="ARBA" id="ARBA00022927"/>
    </source>
</evidence>
<keyword evidence="17" id="KW-1185">Reference proteome</keyword>
<keyword evidence="11 12" id="KW-0472">Membrane</keyword>
<dbReference type="SMART" id="SM00958">
    <property type="entry name" value="SecA_PP_bind"/>
    <property type="match status" value="1"/>
</dbReference>
<dbReference type="PANTHER" id="PTHR30612:SF0">
    <property type="entry name" value="CHLOROPLAST PROTEIN-TRANSPORTING ATPASE"/>
    <property type="match status" value="1"/>
</dbReference>
<dbReference type="GO" id="GO:0005524">
    <property type="term" value="F:ATP binding"/>
    <property type="evidence" value="ECO:0007669"/>
    <property type="project" value="UniProtKB-UniRule"/>
</dbReference>
<evidence type="ECO:0000259" key="14">
    <source>
        <dbReference type="PROSITE" id="PS51194"/>
    </source>
</evidence>